<evidence type="ECO:0000313" key="1">
    <source>
        <dbReference type="EMBL" id="QTE29733.1"/>
    </source>
</evidence>
<gene>
    <name evidence="1" type="ORF">J4E96_01390</name>
</gene>
<dbReference type="InterPro" id="IPR012349">
    <property type="entry name" value="Split_barrel_FMN-bd"/>
</dbReference>
<dbReference type="Proteomes" id="UP000663937">
    <property type="component" value="Chromosome"/>
</dbReference>
<accession>A0A8A4ZFN2</accession>
<dbReference type="AlphaFoldDB" id="A0A8A4ZFN2"/>
<reference evidence="1" key="1">
    <citation type="submission" date="2021-03" db="EMBL/GenBank/DDBJ databases">
        <title>Pengzhenrongella sicca gen. nov., sp. nov., a new member of suborder Micrococcineae isolated from High-Arctic tundra soil.</title>
        <authorList>
            <person name="Peng F."/>
        </authorList>
    </citation>
    <scope>NUCLEOTIDE SEQUENCE</scope>
    <source>
        <strain evidence="1">LRZ-2</strain>
    </source>
</reference>
<name>A0A8A4ZFN2_9MICO</name>
<dbReference type="RefSeq" id="WP_227424032.1">
    <property type="nucleotide sequence ID" value="NZ_CP071868.1"/>
</dbReference>
<organism evidence="1 2">
    <name type="scientific">Pengzhenrongella sicca</name>
    <dbReference type="NCBI Taxonomy" id="2819238"/>
    <lineage>
        <taxon>Bacteria</taxon>
        <taxon>Bacillati</taxon>
        <taxon>Actinomycetota</taxon>
        <taxon>Actinomycetes</taxon>
        <taxon>Micrococcales</taxon>
        <taxon>Pengzhenrongella</taxon>
    </lineage>
</organism>
<keyword evidence="2" id="KW-1185">Reference proteome</keyword>
<protein>
    <submittedName>
        <fullName evidence="1">Pyridoxamine 5'-phosphate oxidase family protein</fullName>
    </submittedName>
</protein>
<dbReference type="EMBL" id="CP071868">
    <property type="protein sequence ID" value="QTE29733.1"/>
    <property type="molecule type" value="Genomic_DNA"/>
</dbReference>
<sequence length="157" mass="16208">MSAAGPRTGQQRRADTLALLATPALDAWVGTASVDARGAPRAHLVPLSIAWLGDRVVIAVDRGSRTGRNLAAHAGARLALGPTRDVVVVDAAVGLVVGVGEAPQGLADGFAAQADWDPRTAGGGYVYVVLRPDRVQAWREADELAGRTLMSAGAWLP</sequence>
<evidence type="ECO:0000313" key="2">
    <source>
        <dbReference type="Proteomes" id="UP000663937"/>
    </source>
</evidence>
<proteinExistence type="predicted"/>
<dbReference type="Gene3D" id="2.30.110.10">
    <property type="entry name" value="Electron Transport, Fmn-binding Protein, Chain A"/>
    <property type="match status" value="1"/>
</dbReference>
<dbReference type="KEGG" id="psic:J4E96_01390"/>
<dbReference type="SUPFAM" id="SSF50475">
    <property type="entry name" value="FMN-binding split barrel"/>
    <property type="match status" value="1"/>
</dbReference>